<evidence type="ECO:0000313" key="2">
    <source>
        <dbReference type="EMBL" id="MBZ5962916.1"/>
    </source>
</evidence>
<comment type="caution">
    <text evidence="2">The sequence shown here is derived from an EMBL/GenBank/DDBJ whole genome shotgun (WGS) entry which is preliminary data.</text>
</comment>
<dbReference type="SUPFAM" id="SSF51735">
    <property type="entry name" value="NAD(P)-binding Rossmann-fold domains"/>
    <property type="match status" value="1"/>
</dbReference>
<dbReference type="RefSeq" id="WP_224144259.1">
    <property type="nucleotide sequence ID" value="NZ_CBCPIF010000001.1"/>
</dbReference>
<name>A0A9Q3SZF7_9LACO</name>
<evidence type="ECO:0000259" key="1">
    <source>
        <dbReference type="Pfam" id="PF13460"/>
    </source>
</evidence>
<dbReference type="AlphaFoldDB" id="A0A9Q3SZF7"/>
<dbReference type="EMBL" id="JAHBFI010000018">
    <property type="protein sequence ID" value="MBZ5962916.1"/>
    <property type="molecule type" value="Genomic_DNA"/>
</dbReference>
<dbReference type="Pfam" id="PF13460">
    <property type="entry name" value="NAD_binding_10"/>
    <property type="match status" value="1"/>
</dbReference>
<accession>A0A9Q3SZF7</accession>
<dbReference type="InterPro" id="IPR016040">
    <property type="entry name" value="NAD(P)-bd_dom"/>
</dbReference>
<dbReference type="PANTHER" id="PTHR15020:SF50">
    <property type="entry name" value="UPF0659 PROTEIN YMR090W"/>
    <property type="match status" value="1"/>
</dbReference>
<sequence>MKILVIGANGRVGQKLIENLSNKNHEIIAGSRHPEQLVEVKNVTTIQFDLHDSVEALSQKLQDIDVIYYVAGSRGKDLLQTDSFGAVKSMIVAEKLGISRFIMLSSSYSLEPEKWQSPEMASLLDYNIAKFFADNYLINQTQLNYTILQATALIDVPATGRISINQESKSQNSIGNVALTLADVINHDSTSKTIFRMSDGNTPIDDALSSL</sequence>
<protein>
    <submittedName>
        <fullName evidence="2">SDR family oxidoreductase</fullName>
    </submittedName>
</protein>
<reference evidence="2" key="1">
    <citation type="submission" date="2021-05" db="EMBL/GenBank/DDBJ databases">
        <title>Pangenome of Leuconostoc gelidum warrants species status for Leuconostoc gelidum subsp. gasicomitatum.</title>
        <authorList>
            <person name="Johansson P."/>
            <person name="Sade E."/>
            <person name="Hultman J."/>
            <person name="Auvinen P."/>
            <person name="Bjorkroth J."/>
        </authorList>
    </citation>
    <scope>NUCLEOTIDE SEQUENCE</scope>
    <source>
        <strain evidence="2">A.21.4</strain>
    </source>
</reference>
<gene>
    <name evidence="2" type="ORF">KIJ12_07155</name>
</gene>
<feature type="domain" description="NAD(P)-binding" evidence="1">
    <location>
        <begin position="7"/>
        <end position="187"/>
    </location>
</feature>
<dbReference type="PANTHER" id="PTHR15020">
    <property type="entry name" value="FLAVIN REDUCTASE-RELATED"/>
    <property type="match status" value="1"/>
</dbReference>
<evidence type="ECO:0000313" key="3">
    <source>
        <dbReference type="Proteomes" id="UP000752647"/>
    </source>
</evidence>
<dbReference type="Proteomes" id="UP000752647">
    <property type="component" value="Unassembled WGS sequence"/>
</dbReference>
<dbReference type="InterPro" id="IPR036291">
    <property type="entry name" value="NAD(P)-bd_dom_sf"/>
</dbReference>
<dbReference type="Gene3D" id="3.40.50.720">
    <property type="entry name" value="NAD(P)-binding Rossmann-like Domain"/>
    <property type="match status" value="1"/>
</dbReference>
<proteinExistence type="predicted"/>
<organism evidence="2 3">
    <name type="scientific">Leuconostoc gasicomitatum</name>
    <dbReference type="NCBI Taxonomy" id="115778"/>
    <lineage>
        <taxon>Bacteria</taxon>
        <taxon>Bacillati</taxon>
        <taxon>Bacillota</taxon>
        <taxon>Bacilli</taxon>
        <taxon>Lactobacillales</taxon>
        <taxon>Lactobacillaceae</taxon>
        <taxon>Leuconostoc</taxon>
        <taxon>Leuconostoc gelidum group</taxon>
    </lineage>
</organism>